<sequence length="467" mass="51518">MVILRNFRRSRVGKFLQKKDNILVICTIIAAVLAVVISIPMKSLDLSAKTIYCISIPGIILMNLLKMMILPLLVLSLLTGLTSLNISTSGKLGMYTMVYYVLTTFFAVCLGMALVVMIHPGNKDFGLTAEDENRKPIDAVESILDLFNNLFPDNIIRSTFQQAEIRFINKSVKSRIGLTKYVQQPIVSYANFPNFLGLIFFSIFFGIVLNAMGSKGELLVSLINILNDLTMRMVKIILYNIPIGIFFLVLTNLLKVSNLKLILSTMGMFAVTVLTGIAIHMFIILPIIYAVFTRKNPYLFMLGMSRAMIVAFVTQSSSATLPVTMTCAEENNKIDPRITKFMFPIGAIINMDGTGLYEAVAAIFIAQINDIQLSTMQMIRISVTSTLAAIGAATVPSAGLVTLLIVLSTAGLPTHQVSLLYTFDWFLDRCRTSINILGDAFGGGIIQSLCRNDLNKIVSNDHKMTNL</sequence>
<dbReference type="GO" id="GO:0005886">
    <property type="term" value="C:plasma membrane"/>
    <property type="evidence" value="ECO:0007669"/>
    <property type="project" value="TreeGrafter"/>
</dbReference>
<reference evidence="7" key="1">
    <citation type="journal article" date="2015" name="Elife">
        <title>Stem cells and fluid flow drive cyst formation in an invertebrate excretory organ.</title>
        <authorList>
            <person name="Thi-Kim Vu H."/>
            <person name="Rink J.C."/>
            <person name="McKinney S.A."/>
            <person name="McClain M."/>
            <person name="Lakshmanaperumal N."/>
            <person name="Alexander R."/>
            <person name="Sanchez Alvarado A."/>
        </authorList>
    </citation>
    <scope>NUCLEOTIDE SEQUENCE</scope>
</reference>
<feature type="transmembrane region" description="Helical" evidence="6">
    <location>
        <begin position="233"/>
        <end position="254"/>
    </location>
</feature>
<dbReference type="EMBL" id="KT163443">
    <property type="protein sequence ID" value="AKN21393.1"/>
    <property type="molecule type" value="mRNA"/>
</dbReference>
<dbReference type="InterPro" id="IPR036458">
    <property type="entry name" value="Na:dicarbo_symporter_sf"/>
</dbReference>
<dbReference type="AlphaFoldDB" id="A0A0H3YJW6"/>
<dbReference type="GO" id="GO:0005313">
    <property type="term" value="F:L-glutamate transmembrane transporter activity"/>
    <property type="evidence" value="ECO:0007669"/>
    <property type="project" value="TreeGrafter"/>
</dbReference>
<comment type="similarity">
    <text evidence="6">Belongs to the dicarboxylate/amino acid:cation symporter (DAACS) (TC 2.A.23) family.</text>
</comment>
<feature type="transmembrane region" description="Helical" evidence="6">
    <location>
        <begin position="341"/>
        <end position="366"/>
    </location>
</feature>
<evidence type="ECO:0000313" key="7">
    <source>
        <dbReference type="EMBL" id="AKN21393.1"/>
    </source>
</evidence>
<keyword evidence="4 6" id="KW-1133">Transmembrane helix</keyword>
<dbReference type="Pfam" id="PF00375">
    <property type="entry name" value="SDF"/>
    <property type="match status" value="1"/>
</dbReference>
<dbReference type="Gene3D" id="1.10.3860.10">
    <property type="entry name" value="Sodium:dicarboxylate symporter"/>
    <property type="match status" value="1"/>
</dbReference>
<feature type="transmembrane region" description="Helical" evidence="6">
    <location>
        <begin position="387"/>
        <end position="407"/>
    </location>
</feature>
<keyword evidence="3 6" id="KW-0812">Transmembrane</keyword>
<keyword evidence="5 6" id="KW-0472">Membrane</keyword>
<dbReference type="GO" id="GO:0015501">
    <property type="term" value="F:glutamate:sodium symporter activity"/>
    <property type="evidence" value="ECO:0007669"/>
    <property type="project" value="TreeGrafter"/>
</dbReference>
<dbReference type="PANTHER" id="PTHR11958">
    <property type="entry name" value="SODIUM/DICARBOXYLATE SYMPORTER-RELATED"/>
    <property type="match status" value="1"/>
</dbReference>
<dbReference type="PRINTS" id="PR00173">
    <property type="entry name" value="EDTRNSPORT"/>
</dbReference>
<protein>
    <recommendedName>
        <fullName evidence="6">Amino acid transporter</fullName>
    </recommendedName>
</protein>
<name>A0A0H3YJW6_SCHMD</name>
<feature type="transmembrane region" description="Helical" evidence="6">
    <location>
        <begin position="195"/>
        <end position="212"/>
    </location>
</feature>
<dbReference type="PANTHER" id="PTHR11958:SF63">
    <property type="entry name" value="AMINO ACID TRANSPORTER"/>
    <property type="match status" value="1"/>
</dbReference>
<feature type="transmembrane region" description="Helical" evidence="6">
    <location>
        <begin position="98"/>
        <end position="118"/>
    </location>
</feature>
<gene>
    <name evidence="7" type="primary">slc1a-3</name>
</gene>
<proteinExistence type="evidence at transcript level"/>
<evidence type="ECO:0000256" key="6">
    <source>
        <dbReference type="RuleBase" id="RU361216"/>
    </source>
</evidence>
<feature type="transmembrane region" description="Helical" evidence="6">
    <location>
        <begin position="21"/>
        <end position="39"/>
    </location>
</feature>
<feature type="transmembrane region" description="Helical" evidence="6">
    <location>
        <begin position="266"/>
        <end position="292"/>
    </location>
</feature>
<dbReference type="GO" id="GO:0015175">
    <property type="term" value="F:neutral L-amino acid transmembrane transporter activity"/>
    <property type="evidence" value="ECO:0007669"/>
    <property type="project" value="TreeGrafter"/>
</dbReference>
<comment type="subcellular location">
    <subcellularLocation>
        <location evidence="1 6">Membrane</location>
        <topology evidence="1 6">Multi-pass membrane protein</topology>
    </subcellularLocation>
</comment>
<evidence type="ECO:0000256" key="4">
    <source>
        <dbReference type="ARBA" id="ARBA00022989"/>
    </source>
</evidence>
<evidence type="ECO:0000256" key="5">
    <source>
        <dbReference type="ARBA" id="ARBA00023136"/>
    </source>
</evidence>
<evidence type="ECO:0000256" key="1">
    <source>
        <dbReference type="ARBA" id="ARBA00004141"/>
    </source>
</evidence>
<feature type="transmembrane region" description="Helical" evidence="6">
    <location>
        <begin position="59"/>
        <end position="86"/>
    </location>
</feature>
<evidence type="ECO:0000256" key="2">
    <source>
        <dbReference type="ARBA" id="ARBA00022448"/>
    </source>
</evidence>
<accession>A0A0H3YJW6</accession>
<organism evidence="7">
    <name type="scientific">Schmidtea mediterranea</name>
    <name type="common">Freshwater planarian flatworm</name>
    <dbReference type="NCBI Taxonomy" id="79327"/>
    <lineage>
        <taxon>Eukaryota</taxon>
        <taxon>Metazoa</taxon>
        <taxon>Spiralia</taxon>
        <taxon>Lophotrochozoa</taxon>
        <taxon>Platyhelminthes</taxon>
        <taxon>Rhabditophora</taxon>
        <taxon>Seriata</taxon>
        <taxon>Tricladida</taxon>
        <taxon>Continenticola</taxon>
        <taxon>Geoplanoidea</taxon>
        <taxon>Dugesiidae</taxon>
        <taxon>Schmidtea</taxon>
    </lineage>
</organism>
<keyword evidence="6" id="KW-0769">Symport</keyword>
<evidence type="ECO:0000256" key="3">
    <source>
        <dbReference type="ARBA" id="ARBA00022692"/>
    </source>
</evidence>
<dbReference type="InterPro" id="IPR001991">
    <property type="entry name" value="Na-dicarboxylate_symporter"/>
</dbReference>
<dbReference type="InterPro" id="IPR050746">
    <property type="entry name" value="DAACS"/>
</dbReference>
<dbReference type="SUPFAM" id="SSF118215">
    <property type="entry name" value="Proton glutamate symport protein"/>
    <property type="match status" value="1"/>
</dbReference>
<keyword evidence="2 6" id="KW-0813">Transport</keyword>